<sequence length="135" mass="14937">MTFYSRASYDPLWESAQNLDVPIYVHPTYAPTSDVTEPGGRETPNGDEYTEFVAAMLSAHGFGWHVDTGLSFLRLWMGGVFDRFPDAKIVLGHMGETLPFMLDRVNANLGPVKGSGVKAWKKNVWVSTSGFSFSV</sequence>
<evidence type="ECO:0000313" key="6">
    <source>
        <dbReference type="Proteomes" id="UP000799428"/>
    </source>
</evidence>
<dbReference type="Gene3D" id="3.20.20.140">
    <property type="entry name" value="Metal-dependent hydrolases"/>
    <property type="match status" value="1"/>
</dbReference>
<protein>
    <recommendedName>
        <fullName evidence="4">Amidohydrolase-related domain-containing protein</fullName>
    </recommendedName>
</protein>
<dbReference type="Pfam" id="PF04909">
    <property type="entry name" value="Amidohydro_2"/>
    <property type="match status" value="1"/>
</dbReference>
<dbReference type="AlphaFoldDB" id="A0A6G1K858"/>
<gene>
    <name evidence="5" type="ORF">K504DRAFT_526767</name>
</gene>
<dbReference type="PANTHER" id="PTHR21240:SF30">
    <property type="entry name" value="AMIDOHYDROLASE-RELATED DOMAIN-CONTAINING PROTEIN-RELATED"/>
    <property type="match status" value="1"/>
</dbReference>
<evidence type="ECO:0000259" key="4">
    <source>
        <dbReference type="Pfam" id="PF04909"/>
    </source>
</evidence>
<dbReference type="GO" id="GO:0016787">
    <property type="term" value="F:hydrolase activity"/>
    <property type="evidence" value="ECO:0007669"/>
    <property type="project" value="InterPro"/>
</dbReference>
<evidence type="ECO:0000313" key="5">
    <source>
        <dbReference type="EMBL" id="KAF2708652.1"/>
    </source>
</evidence>
<dbReference type="InterPro" id="IPR032465">
    <property type="entry name" value="ACMSD"/>
</dbReference>
<keyword evidence="2 3" id="KW-0456">Lyase</keyword>
<dbReference type="GO" id="GO:0016831">
    <property type="term" value="F:carboxy-lyase activity"/>
    <property type="evidence" value="ECO:0007669"/>
    <property type="project" value="UniProtKB-KW"/>
</dbReference>
<dbReference type="EMBL" id="MU005771">
    <property type="protein sequence ID" value="KAF2708652.1"/>
    <property type="molecule type" value="Genomic_DNA"/>
</dbReference>
<dbReference type="OrthoDB" id="432010at2759"/>
<evidence type="ECO:0000256" key="3">
    <source>
        <dbReference type="RuleBase" id="RU366045"/>
    </source>
</evidence>
<organism evidence="5 6">
    <name type="scientific">Pleomassaria siparia CBS 279.74</name>
    <dbReference type="NCBI Taxonomy" id="1314801"/>
    <lineage>
        <taxon>Eukaryota</taxon>
        <taxon>Fungi</taxon>
        <taxon>Dikarya</taxon>
        <taxon>Ascomycota</taxon>
        <taxon>Pezizomycotina</taxon>
        <taxon>Dothideomycetes</taxon>
        <taxon>Pleosporomycetidae</taxon>
        <taxon>Pleosporales</taxon>
        <taxon>Pleomassariaceae</taxon>
        <taxon>Pleomassaria</taxon>
    </lineage>
</organism>
<reference evidence="5" key="1">
    <citation type="journal article" date="2020" name="Stud. Mycol.">
        <title>101 Dothideomycetes genomes: a test case for predicting lifestyles and emergence of pathogens.</title>
        <authorList>
            <person name="Haridas S."/>
            <person name="Albert R."/>
            <person name="Binder M."/>
            <person name="Bloem J."/>
            <person name="Labutti K."/>
            <person name="Salamov A."/>
            <person name="Andreopoulos B."/>
            <person name="Baker S."/>
            <person name="Barry K."/>
            <person name="Bills G."/>
            <person name="Bluhm B."/>
            <person name="Cannon C."/>
            <person name="Castanera R."/>
            <person name="Culley D."/>
            <person name="Daum C."/>
            <person name="Ezra D."/>
            <person name="Gonzalez J."/>
            <person name="Henrissat B."/>
            <person name="Kuo A."/>
            <person name="Liang C."/>
            <person name="Lipzen A."/>
            <person name="Lutzoni F."/>
            <person name="Magnuson J."/>
            <person name="Mondo S."/>
            <person name="Nolan M."/>
            <person name="Ohm R."/>
            <person name="Pangilinan J."/>
            <person name="Park H.-J."/>
            <person name="Ramirez L."/>
            <person name="Alfaro M."/>
            <person name="Sun H."/>
            <person name="Tritt A."/>
            <person name="Yoshinaga Y."/>
            <person name="Zwiers L.-H."/>
            <person name="Turgeon B."/>
            <person name="Goodwin S."/>
            <person name="Spatafora J."/>
            <person name="Crous P."/>
            <person name="Grigoriev I."/>
        </authorList>
    </citation>
    <scope>NUCLEOTIDE SEQUENCE</scope>
    <source>
        <strain evidence="5">CBS 279.74</strain>
    </source>
</reference>
<comment type="similarity">
    <text evidence="3">Belongs to the metallo-dependent hydrolases superfamily.</text>
</comment>
<dbReference type="Proteomes" id="UP000799428">
    <property type="component" value="Unassembled WGS sequence"/>
</dbReference>
<accession>A0A6G1K858</accession>
<dbReference type="InterPro" id="IPR032466">
    <property type="entry name" value="Metal_Hydrolase"/>
</dbReference>
<evidence type="ECO:0000256" key="2">
    <source>
        <dbReference type="ARBA" id="ARBA00023239"/>
    </source>
</evidence>
<dbReference type="GO" id="GO:0005829">
    <property type="term" value="C:cytosol"/>
    <property type="evidence" value="ECO:0007669"/>
    <property type="project" value="TreeGrafter"/>
</dbReference>
<evidence type="ECO:0000256" key="1">
    <source>
        <dbReference type="ARBA" id="ARBA00022793"/>
    </source>
</evidence>
<dbReference type="InterPro" id="IPR006680">
    <property type="entry name" value="Amidohydro-rel"/>
</dbReference>
<dbReference type="SUPFAM" id="SSF51556">
    <property type="entry name" value="Metallo-dependent hydrolases"/>
    <property type="match status" value="1"/>
</dbReference>
<proteinExistence type="inferred from homology"/>
<keyword evidence="6" id="KW-1185">Reference proteome</keyword>
<name>A0A6G1K858_9PLEO</name>
<keyword evidence="1 3" id="KW-0210">Decarboxylase</keyword>
<dbReference type="PANTHER" id="PTHR21240">
    <property type="entry name" value="2-AMINO-3-CARBOXYLMUCONATE-6-SEMIALDEHYDE DECARBOXYLASE"/>
    <property type="match status" value="1"/>
</dbReference>
<dbReference type="GO" id="GO:0019748">
    <property type="term" value="P:secondary metabolic process"/>
    <property type="evidence" value="ECO:0007669"/>
    <property type="project" value="TreeGrafter"/>
</dbReference>
<feature type="domain" description="Amidohydrolase-related" evidence="4">
    <location>
        <begin position="6"/>
        <end position="130"/>
    </location>
</feature>